<reference evidence="3" key="1">
    <citation type="submission" date="2021-05" db="EMBL/GenBank/DDBJ databases">
        <title>The genome of the haptophyte Pavlova lutheri (Diacronema luteri, Pavlovales) - a model for lipid biosynthesis in eukaryotic algae.</title>
        <authorList>
            <person name="Hulatt C.J."/>
            <person name="Posewitz M.C."/>
        </authorList>
    </citation>
    <scope>NUCLEOTIDE SEQUENCE</scope>
    <source>
        <strain evidence="3">NIVA-4/92</strain>
    </source>
</reference>
<evidence type="ECO:0000256" key="1">
    <source>
        <dbReference type="ARBA" id="ARBA00005953"/>
    </source>
</evidence>
<evidence type="ECO:0000256" key="2">
    <source>
        <dbReference type="ARBA" id="ARBA00022801"/>
    </source>
</evidence>
<dbReference type="Proteomes" id="UP000751190">
    <property type="component" value="Unassembled WGS sequence"/>
</dbReference>
<dbReference type="AlphaFoldDB" id="A0A8J5XIJ1"/>
<dbReference type="PANTHER" id="PTHR31793">
    <property type="entry name" value="4-HYDROXYBENZOYL-COA THIOESTERASE FAMILY MEMBER"/>
    <property type="match status" value="1"/>
</dbReference>
<evidence type="ECO:0000313" key="4">
    <source>
        <dbReference type="Proteomes" id="UP000751190"/>
    </source>
</evidence>
<evidence type="ECO:0008006" key="5">
    <source>
        <dbReference type="Google" id="ProtNLM"/>
    </source>
</evidence>
<dbReference type="Pfam" id="PF13279">
    <property type="entry name" value="4HBT_2"/>
    <property type="match status" value="1"/>
</dbReference>
<dbReference type="CDD" id="cd00586">
    <property type="entry name" value="4HBT"/>
    <property type="match status" value="1"/>
</dbReference>
<dbReference type="SUPFAM" id="SSF54637">
    <property type="entry name" value="Thioesterase/thiol ester dehydrase-isomerase"/>
    <property type="match status" value="1"/>
</dbReference>
<dbReference type="EMBL" id="JAGTXO010000026">
    <property type="protein sequence ID" value="KAG8461299.1"/>
    <property type="molecule type" value="Genomic_DNA"/>
</dbReference>
<protein>
    <recommendedName>
        <fullName evidence="5">Thioesterase domain-containing protein</fullName>
    </recommendedName>
</protein>
<comment type="similarity">
    <text evidence="1">Belongs to the 4-hydroxybenzoyl-CoA thioesterase family.</text>
</comment>
<organism evidence="3 4">
    <name type="scientific">Diacronema lutheri</name>
    <name type="common">Unicellular marine alga</name>
    <name type="synonym">Monochrysis lutheri</name>
    <dbReference type="NCBI Taxonomy" id="2081491"/>
    <lineage>
        <taxon>Eukaryota</taxon>
        <taxon>Haptista</taxon>
        <taxon>Haptophyta</taxon>
        <taxon>Pavlovophyceae</taxon>
        <taxon>Pavlovales</taxon>
        <taxon>Pavlovaceae</taxon>
        <taxon>Diacronema</taxon>
    </lineage>
</organism>
<dbReference type="InterPro" id="IPR050563">
    <property type="entry name" value="4-hydroxybenzoyl-CoA_TE"/>
</dbReference>
<keyword evidence="2" id="KW-0378">Hydrolase</keyword>
<proteinExistence type="inferred from homology"/>
<dbReference type="GO" id="GO:0047617">
    <property type="term" value="F:fatty acyl-CoA hydrolase activity"/>
    <property type="evidence" value="ECO:0007669"/>
    <property type="project" value="TreeGrafter"/>
</dbReference>
<dbReference type="Gene3D" id="3.10.129.10">
    <property type="entry name" value="Hotdog Thioesterase"/>
    <property type="match status" value="1"/>
</dbReference>
<accession>A0A8J5XIJ1</accession>
<dbReference type="OrthoDB" id="10266189at2759"/>
<evidence type="ECO:0000313" key="3">
    <source>
        <dbReference type="EMBL" id="KAG8461299.1"/>
    </source>
</evidence>
<comment type="caution">
    <text evidence="3">The sequence shown here is derived from an EMBL/GenBank/DDBJ whole genome shotgun (WGS) entry which is preliminary data.</text>
</comment>
<dbReference type="InterPro" id="IPR029069">
    <property type="entry name" value="HotDog_dom_sf"/>
</dbReference>
<gene>
    <name evidence="3" type="ORF">KFE25_010486</name>
</gene>
<dbReference type="PANTHER" id="PTHR31793:SF27">
    <property type="entry name" value="NOVEL THIOESTERASE SUPERFAMILY DOMAIN AND SAPOSIN A-TYPE DOMAIN CONTAINING PROTEIN (0610012H03RIK)"/>
    <property type="match status" value="1"/>
</dbReference>
<sequence length="173" mass="18410">MWASARTASSIRAAAAFRGLSDQASGSATSRRLARADFRHFERLGTRWNDNDAFGHINNVIYYAFMDDAVNAQLIRCGIGAAYPRFVAHSSCAYFSPLSYPRPVDVGVSVVKLGNTSVGYSLGIFAGLDERAAEQQAAACGTFVHVYVDGSGRPIPLPHLVRDALGALVVGGA</sequence>
<keyword evidence="4" id="KW-1185">Reference proteome</keyword>
<dbReference type="OMA" id="DNDAYGH"/>
<name>A0A8J5XIJ1_DIALT</name>